<comment type="caution">
    <text evidence="4">The sequence shown here is derived from an EMBL/GenBank/DDBJ whole genome shotgun (WGS) entry which is preliminary data.</text>
</comment>
<evidence type="ECO:0000313" key="4">
    <source>
        <dbReference type="EMBL" id="KAF9888540.1"/>
    </source>
</evidence>
<evidence type="ECO:0008006" key="6">
    <source>
        <dbReference type="Google" id="ProtNLM"/>
    </source>
</evidence>
<evidence type="ECO:0000256" key="2">
    <source>
        <dbReference type="SAM" id="Phobius"/>
    </source>
</evidence>
<dbReference type="AlphaFoldDB" id="A0AAD4CL55"/>
<organism evidence="4 5">
    <name type="scientific">Aspergillus nanangensis</name>
    <dbReference type="NCBI Taxonomy" id="2582783"/>
    <lineage>
        <taxon>Eukaryota</taxon>
        <taxon>Fungi</taxon>
        <taxon>Dikarya</taxon>
        <taxon>Ascomycota</taxon>
        <taxon>Pezizomycotina</taxon>
        <taxon>Eurotiomycetes</taxon>
        <taxon>Eurotiomycetidae</taxon>
        <taxon>Eurotiales</taxon>
        <taxon>Aspergillaceae</taxon>
        <taxon>Aspergillus</taxon>
        <taxon>Aspergillus subgen. Circumdati</taxon>
    </lineage>
</organism>
<evidence type="ECO:0000256" key="3">
    <source>
        <dbReference type="SAM" id="SignalP"/>
    </source>
</evidence>
<keyword evidence="5" id="KW-1185">Reference proteome</keyword>
<reference evidence="4" key="2">
    <citation type="submission" date="2020-02" db="EMBL/GenBank/DDBJ databases">
        <authorList>
            <person name="Gilchrist C.L.M."/>
            <person name="Chooi Y.-H."/>
        </authorList>
    </citation>
    <scope>NUCLEOTIDE SEQUENCE</scope>
    <source>
        <strain evidence="4">MST-FP2251</strain>
    </source>
</reference>
<dbReference type="EMBL" id="VCAU01000046">
    <property type="protein sequence ID" value="KAF9888540.1"/>
    <property type="molecule type" value="Genomic_DNA"/>
</dbReference>
<feature type="transmembrane region" description="Helical" evidence="2">
    <location>
        <begin position="250"/>
        <end position="268"/>
    </location>
</feature>
<feature type="transmembrane region" description="Helical" evidence="2">
    <location>
        <begin position="98"/>
        <end position="118"/>
    </location>
</feature>
<evidence type="ECO:0000313" key="5">
    <source>
        <dbReference type="Proteomes" id="UP001194746"/>
    </source>
</evidence>
<sequence>MFFLLYFLLAFTLQQIQHAAALPQRSLPSEVTSATSAMVTGTSIVEKGRNCDFDSMSEFFDYANKNRLNITIEVQNCQNLCLLTYGVGNPDLSGIGMMYAYSIQSGLTILVGPVYRLLYRTFAPASSFIRDLRDIQTNFFSSNGFFVGSSALATLTHLSQNPSTFEIAEMQAMAFLQVNSILLTFFCLVVAQPMSRWAARVLLYFSVFVLVIVALGRSHLNSDSRTNWRLASDGCAHSSTDYSVINPVPYPSWAVAIFALAGTFAFWLQSLQERFQVDKLHRSLFKVLMLFWVLLLGLLTAGMMVGLTMMWRQRRHLRSLATDQFEDDQWGFGQIAALAIWAPILVELLYILNGEFAILIVGADDQSDRVCLVSDLAQRKSARWNRWNQKLSAFFSPKALRKDQTISRSNSPAGNEGSRMQVEVKS</sequence>
<keyword evidence="2" id="KW-0472">Membrane</keyword>
<feature type="transmembrane region" description="Helical" evidence="2">
    <location>
        <begin position="331"/>
        <end position="352"/>
    </location>
</feature>
<dbReference type="Proteomes" id="UP001194746">
    <property type="component" value="Unassembled WGS sequence"/>
</dbReference>
<feature type="transmembrane region" description="Helical" evidence="2">
    <location>
        <begin position="139"/>
        <end position="158"/>
    </location>
</feature>
<reference evidence="4" key="1">
    <citation type="journal article" date="2019" name="Beilstein J. Org. Chem.">
        <title>Nanangenines: drimane sesquiterpenoids as the dominant metabolite cohort of a novel Australian fungus, Aspergillus nanangensis.</title>
        <authorList>
            <person name="Lacey H.J."/>
            <person name="Gilchrist C.L.M."/>
            <person name="Crombie A."/>
            <person name="Kalaitzis J.A."/>
            <person name="Vuong D."/>
            <person name="Rutledge P.J."/>
            <person name="Turner P."/>
            <person name="Pitt J.I."/>
            <person name="Lacey E."/>
            <person name="Chooi Y.H."/>
            <person name="Piggott A.M."/>
        </authorList>
    </citation>
    <scope>NUCLEOTIDE SEQUENCE</scope>
    <source>
        <strain evidence="4">MST-FP2251</strain>
    </source>
</reference>
<keyword evidence="2" id="KW-1133">Transmembrane helix</keyword>
<name>A0AAD4CL55_ASPNN</name>
<accession>A0AAD4CL55</accession>
<feature type="chain" id="PRO_5042041589" description="Integral membrane protein" evidence="3">
    <location>
        <begin position="22"/>
        <end position="426"/>
    </location>
</feature>
<feature type="signal peptide" evidence="3">
    <location>
        <begin position="1"/>
        <end position="21"/>
    </location>
</feature>
<keyword evidence="2" id="KW-0812">Transmembrane</keyword>
<protein>
    <recommendedName>
        <fullName evidence="6">Integral membrane protein</fullName>
    </recommendedName>
</protein>
<keyword evidence="3" id="KW-0732">Signal</keyword>
<feature type="transmembrane region" description="Helical" evidence="2">
    <location>
        <begin position="201"/>
        <end position="220"/>
    </location>
</feature>
<feature type="transmembrane region" description="Helical" evidence="2">
    <location>
        <begin position="170"/>
        <end position="189"/>
    </location>
</feature>
<gene>
    <name evidence="4" type="ORF">FE257_008647</name>
</gene>
<evidence type="ECO:0000256" key="1">
    <source>
        <dbReference type="SAM" id="MobiDB-lite"/>
    </source>
</evidence>
<feature type="region of interest" description="Disordered" evidence="1">
    <location>
        <begin position="403"/>
        <end position="426"/>
    </location>
</feature>
<feature type="transmembrane region" description="Helical" evidence="2">
    <location>
        <begin position="289"/>
        <end position="311"/>
    </location>
</feature>
<proteinExistence type="predicted"/>